<dbReference type="EMBL" id="JEMA01000642">
    <property type="protein sequence ID" value="KYF67542.1"/>
    <property type="molecule type" value="Genomic_DNA"/>
</dbReference>
<evidence type="ECO:0000313" key="1">
    <source>
        <dbReference type="EMBL" id="KYF67542.1"/>
    </source>
</evidence>
<organism evidence="1 2">
    <name type="scientific">Sorangium cellulosum</name>
    <name type="common">Polyangium cellulosum</name>
    <dbReference type="NCBI Taxonomy" id="56"/>
    <lineage>
        <taxon>Bacteria</taxon>
        <taxon>Pseudomonadati</taxon>
        <taxon>Myxococcota</taxon>
        <taxon>Polyangia</taxon>
        <taxon>Polyangiales</taxon>
        <taxon>Polyangiaceae</taxon>
        <taxon>Sorangium</taxon>
    </lineage>
</organism>
<evidence type="ECO:0000313" key="2">
    <source>
        <dbReference type="Proteomes" id="UP000075260"/>
    </source>
</evidence>
<protein>
    <submittedName>
        <fullName evidence="1">Uncharacterized protein</fullName>
    </submittedName>
</protein>
<proteinExistence type="predicted"/>
<name>A0A150QI64_SORCE</name>
<comment type="caution">
    <text evidence="1">The sequence shown here is derived from an EMBL/GenBank/DDBJ whole genome shotgun (WGS) entry which is preliminary data.</text>
</comment>
<gene>
    <name evidence="1" type="ORF">BE15_29690</name>
</gene>
<dbReference type="Proteomes" id="UP000075260">
    <property type="component" value="Unassembled WGS sequence"/>
</dbReference>
<accession>A0A150QI64</accession>
<sequence length="68" mass="7028">MPVTRASPLESTINVLRASSTCEAGTGNESLLDEMSPLRSKYPTPVSYSRSFFKGSADATAGEAAGGT</sequence>
<reference evidence="1 2" key="1">
    <citation type="submission" date="2014-02" db="EMBL/GenBank/DDBJ databases">
        <title>The small core and large imbalanced accessory genome model reveals a collaborative survival strategy of Sorangium cellulosum strains in nature.</title>
        <authorList>
            <person name="Han K."/>
            <person name="Peng R."/>
            <person name="Blom J."/>
            <person name="Li Y.-Z."/>
        </authorList>
    </citation>
    <scope>NUCLEOTIDE SEQUENCE [LARGE SCALE GENOMIC DNA]</scope>
    <source>
        <strain evidence="1 2">So0008-312</strain>
    </source>
</reference>
<dbReference type="AlphaFoldDB" id="A0A150QI64"/>